<dbReference type="Proteomes" id="UP000823561">
    <property type="component" value="Chromosome 20"/>
</dbReference>
<evidence type="ECO:0000313" key="2">
    <source>
        <dbReference type="EMBL" id="KAG5264320.1"/>
    </source>
</evidence>
<feature type="region of interest" description="Disordered" evidence="1">
    <location>
        <begin position="235"/>
        <end position="308"/>
    </location>
</feature>
<evidence type="ECO:0000313" key="3">
    <source>
        <dbReference type="Proteomes" id="UP000823561"/>
    </source>
</evidence>
<dbReference type="EMBL" id="JADWDJ010000020">
    <property type="protein sequence ID" value="KAG5264320.1"/>
    <property type="molecule type" value="Genomic_DNA"/>
</dbReference>
<proteinExistence type="predicted"/>
<comment type="caution">
    <text evidence="2">The sequence shown here is derived from an EMBL/GenBank/DDBJ whole genome shotgun (WGS) entry which is preliminary data.</text>
</comment>
<feature type="region of interest" description="Disordered" evidence="1">
    <location>
        <begin position="85"/>
        <end position="183"/>
    </location>
</feature>
<keyword evidence="3" id="KW-1185">Reference proteome</keyword>
<feature type="compositionally biased region" description="Pro residues" evidence="1">
    <location>
        <begin position="289"/>
        <end position="298"/>
    </location>
</feature>
<feature type="compositionally biased region" description="Gly residues" evidence="1">
    <location>
        <begin position="113"/>
        <end position="134"/>
    </location>
</feature>
<feature type="compositionally biased region" description="Polar residues" evidence="1">
    <location>
        <begin position="235"/>
        <end position="247"/>
    </location>
</feature>
<accession>A0AAV6FSZ1</accession>
<dbReference type="AlphaFoldDB" id="A0AAV6FSZ1"/>
<protein>
    <submittedName>
        <fullName evidence="2">Uncharacterized protein</fullName>
    </submittedName>
</protein>
<name>A0AAV6FSZ1_9TELE</name>
<reference evidence="2" key="1">
    <citation type="submission" date="2020-10" db="EMBL/GenBank/DDBJ databases">
        <title>Chromosome-scale genome assembly of the Allis shad, Alosa alosa.</title>
        <authorList>
            <person name="Margot Z."/>
            <person name="Christophe K."/>
            <person name="Cabau C."/>
            <person name="Louis A."/>
            <person name="Berthelot C."/>
            <person name="Parey E."/>
            <person name="Roest Crollius H."/>
            <person name="Montfort J."/>
            <person name="Robinson-Rechavi M."/>
            <person name="Bucao C."/>
            <person name="Bouchez O."/>
            <person name="Gislard M."/>
            <person name="Lluch J."/>
            <person name="Milhes M."/>
            <person name="Lampietro C."/>
            <person name="Lopez Roques C."/>
            <person name="Donnadieu C."/>
            <person name="Braasch I."/>
            <person name="Desvignes T."/>
            <person name="Postlethwait J."/>
            <person name="Bobe J."/>
            <person name="Guiguen Y."/>
        </authorList>
    </citation>
    <scope>NUCLEOTIDE SEQUENCE</scope>
    <source>
        <strain evidence="2">M-15738</strain>
        <tissue evidence="2">Blood</tissue>
    </source>
</reference>
<organism evidence="2 3">
    <name type="scientific">Alosa alosa</name>
    <name type="common">allis shad</name>
    <dbReference type="NCBI Taxonomy" id="278164"/>
    <lineage>
        <taxon>Eukaryota</taxon>
        <taxon>Metazoa</taxon>
        <taxon>Chordata</taxon>
        <taxon>Craniata</taxon>
        <taxon>Vertebrata</taxon>
        <taxon>Euteleostomi</taxon>
        <taxon>Actinopterygii</taxon>
        <taxon>Neopterygii</taxon>
        <taxon>Teleostei</taxon>
        <taxon>Clupei</taxon>
        <taxon>Clupeiformes</taxon>
        <taxon>Clupeoidei</taxon>
        <taxon>Clupeidae</taxon>
        <taxon>Alosa</taxon>
    </lineage>
</organism>
<sequence>MQTDFEKDVDLACQTERGHPFIFKEVNTCNPATITGTLSRISLDEEDDPKLAAHQEGVNFSSLPGNIPPPNLLVAVPPLGTLNELGGDSTPLKKERPGLGSAAGRGVVRFPNGSGGSGSGSGGGGGGGGGGGEGDYMVLPRRTVSLKPPPPPKDESKPLNIALDDPPFPPPPSPMTLQPADGEPVAYASDFSSVAAGVPINMDHHHHHHHHHHHMGVNLNRSYSTLKQLPSTACTPNATRQRQAPQHSCSSSSSSRRAGPEPQGLATPLSPNAGGGPAALPTPNLPGQHPRPPRPPARIPGEEKSTVL</sequence>
<gene>
    <name evidence="2" type="ORF">AALO_G00252430</name>
</gene>
<evidence type="ECO:0000256" key="1">
    <source>
        <dbReference type="SAM" id="MobiDB-lite"/>
    </source>
</evidence>